<dbReference type="AlphaFoldDB" id="A0A5J4P1X8"/>
<dbReference type="PANTHER" id="PTHR24014">
    <property type="entry name" value="2-OXOGLUTARATE AND IRON-DEPENDENT OXYGENASE DOMAIN-CONTAINING PROTEIN 2"/>
    <property type="match status" value="1"/>
</dbReference>
<protein>
    <recommendedName>
        <fullName evidence="3">Fe2OG dioxygenase domain-containing protein</fullName>
    </recommendedName>
</protein>
<feature type="domain" description="Fe2OG dioxygenase" evidence="3">
    <location>
        <begin position="221"/>
        <end position="333"/>
    </location>
</feature>
<reference evidence="4 5" key="1">
    <citation type="journal article" date="2019" name="Gigascience">
        <title>Whole-genome sequence of the oriental lung fluke Paragonimus westermani.</title>
        <authorList>
            <person name="Oey H."/>
            <person name="Zakrzewski M."/>
            <person name="Narain K."/>
            <person name="Devi K.R."/>
            <person name="Agatsuma T."/>
            <person name="Nawaratna S."/>
            <person name="Gobert G.N."/>
            <person name="Jones M.K."/>
            <person name="Ragan M.A."/>
            <person name="McManus D.P."/>
            <person name="Krause L."/>
        </authorList>
    </citation>
    <scope>NUCLEOTIDE SEQUENCE [LARGE SCALE GENOMIC DNA]</scope>
    <source>
        <strain evidence="4 5">IND2009</strain>
    </source>
</reference>
<proteinExistence type="inferred from homology"/>
<evidence type="ECO:0000256" key="2">
    <source>
        <dbReference type="RuleBase" id="RU003682"/>
    </source>
</evidence>
<dbReference type="InterPro" id="IPR005123">
    <property type="entry name" value="Oxoglu/Fe-dep_dioxygenase_dom"/>
</dbReference>
<dbReference type="GO" id="GO:0016491">
    <property type="term" value="F:oxidoreductase activity"/>
    <property type="evidence" value="ECO:0007669"/>
    <property type="project" value="UniProtKB-KW"/>
</dbReference>
<sequence>MRWASCRCWLVKNVFWPRLSLHLDYAGEPDFLDRYSQLLRSMGCSDSDILEAFSFAATEHNRRKESELDSIRNKLYNLRVCKSFRPDSFILLEEDFTDEFIRLRQLFKSDSTAPSGFPTVLEKVNGLDDVYRFPLFTTQCVERLNRILDQIDEHGFLRSRPNTMNHAGLLLSEVPGSQSKVIDSDSVDCGGADIDLMTSLLGCGMRWILDGIFPDFRNRLDSYRVFTVEYSNPAGDTEKDFDLQAHYDNSEVTLNLCLRISPAVVGNGGELFFRPAAGISINEGTPGEQLDSLLLDHRPGWVVIHRGNHVHGVLPFRSSQACSRRSLIVWLRSSWHRAKQCPRCFSTPQLVPTKVWYRGEFVDCNKLPSEAVNNGGFVRVGFGDGFLLPRTTEFCSTI</sequence>
<keyword evidence="5" id="KW-1185">Reference proteome</keyword>
<dbReference type="PROSITE" id="PS51471">
    <property type="entry name" value="FE2OG_OXY"/>
    <property type="match status" value="1"/>
</dbReference>
<keyword evidence="1" id="KW-0847">Vitamin C</keyword>
<evidence type="ECO:0000313" key="4">
    <source>
        <dbReference type="EMBL" id="KAA3681955.1"/>
    </source>
</evidence>
<keyword evidence="2" id="KW-0479">Metal-binding</keyword>
<comment type="caution">
    <text evidence="4">The sequence shown here is derived from an EMBL/GenBank/DDBJ whole genome shotgun (WGS) entry which is preliminary data.</text>
</comment>
<dbReference type="GO" id="GO:0046872">
    <property type="term" value="F:metal ion binding"/>
    <property type="evidence" value="ECO:0007669"/>
    <property type="project" value="UniProtKB-KW"/>
</dbReference>
<dbReference type="Proteomes" id="UP000324629">
    <property type="component" value="Unassembled WGS sequence"/>
</dbReference>
<accession>A0A5J4P1X8</accession>
<dbReference type="PANTHER" id="PTHR24014:SF4">
    <property type="entry name" value="2-OXOGLUTARATE AND IRON-DEPENDENT OXYGENASE DOMAIN-CONTAINING PROTEIN 2"/>
    <property type="match status" value="1"/>
</dbReference>
<keyword evidence="2" id="KW-0560">Oxidoreductase</keyword>
<dbReference type="EMBL" id="QNGE01000095">
    <property type="protein sequence ID" value="KAA3681955.1"/>
    <property type="molecule type" value="Genomic_DNA"/>
</dbReference>
<evidence type="ECO:0000259" key="3">
    <source>
        <dbReference type="PROSITE" id="PS51471"/>
    </source>
</evidence>
<organism evidence="4 5">
    <name type="scientific">Paragonimus westermani</name>
    <dbReference type="NCBI Taxonomy" id="34504"/>
    <lineage>
        <taxon>Eukaryota</taxon>
        <taxon>Metazoa</taxon>
        <taxon>Spiralia</taxon>
        <taxon>Lophotrochozoa</taxon>
        <taxon>Platyhelminthes</taxon>
        <taxon>Trematoda</taxon>
        <taxon>Digenea</taxon>
        <taxon>Plagiorchiida</taxon>
        <taxon>Troglotremata</taxon>
        <taxon>Troglotrematidae</taxon>
        <taxon>Paragonimus</taxon>
    </lineage>
</organism>
<dbReference type="GO" id="GO:0031418">
    <property type="term" value="F:L-ascorbic acid binding"/>
    <property type="evidence" value="ECO:0007669"/>
    <property type="project" value="UniProtKB-KW"/>
</dbReference>
<name>A0A5J4P1X8_9TREM</name>
<evidence type="ECO:0000256" key="1">
    <source>
        <dbReference type="ARBA" id="ARBA00022896"/>
    </source>
</evidence>
<keyword evidence="2" id="KW-0408">Iron</keyword>
<comment type="similarity">
    <text evidence="2">Belongs to the iron/ascorbate-dependent oxidoreductase family.</text>
</comment>
<gene>
    <name evidence="4" type="ORF">DEA37_0010437</name>
</gene>
<evidence type="ECO:0000313" key="5">
    <source>
        <dbReference type="Proteomes" id="UP000324629"/>
    </source>
</evidence>